<keyword evidence="3" id="KW-1185">Reference proteome</keyword>
<dbReference type="InterPro" id="IPR001763">
    <property type="entry name" value="Rhodanese-like_dom"/>
</dbReference>
<evidence type="ECO:0000313" key="3">
    <source>
        <dbReference type="Proteomes" id="UP000243723"/>
    </source>
</evidence>
<dbReference type="Gene3D" id="3.40.250.10">
    <property type="entry name" value="Rhodanese-like domain"/>
    <property type="match status" value="1"/>
</dbReference>
<dbReference type="STRING" id="40998.A0A2P7YMN6"/>
<dbReference type="SMART" id="SM00450">
    <property type="entry name" value="RHOD"/>
    <property type="match status" value="1"/>
</dbReference>
<organism evidence="2 3">
    <name type="scientific">Elsinoe australis</name>
    <dbReference type="NCBI Taxonomy" id="40998"/>
    <lineage>
        <taxon>Eukaryota</taxon>
        <taxon>Fungi</taxon>
        <taxon>Dikarya</taxon>
        <taxon>Ascomycota</taxon>
        <taxon>Pezizomycotina</taxon>
        <taxon>Dothideomycetes</taxon>
        <taxon>Dothideomycetidae</taxon>
        <taxon>Myriangiales</taxon>
        <taxon>Elsinoaceae</taxon>
        <taxon>Elsinoe</taxon>
    </lineage>
</organism>
<dbReference type="Pfam" id="PF00581">
    <property type="entry name" value="Rhodanese"/>
    <property type="match status" value="1"/>
</dbReference>
<dbReference type="Proteomes" id="UP000243723">
    <property type="component" value="Unassembled WGS sequence"/>
</dbReference>
<dbReference type="GO" id="GO:0005737">
    <property type="term" value="C:cytoplasm"/>
    <property type="evidence" value="ECO:0007669"/>
    <property type="project" value="TreeGrafter"/>
</dbReference>
<dbReference type="SUPFAM" id="SSF52821">
    <property type="entry name" value="Rhodanese/Cell cycle control phosphatase"/>
    <property type="match status" value="1"/>
</dbReference>
<evidence type="ECO:0000259" key="1">
    <source>
        <dbReference type="PROSITE" id="PS50206"/>
    </source>
</evidence>
<proteinExistence type="predicted"/>
<evidence type="ECO:0000313" key="2">
    <source>
        <dbReference type="EMBL" id="PSK37230.1"/>
    </source>
</evidence>
<accession>A0A2P7YMN6</accession>
<feature type="domain" description="Rhodanese" evidence="1">
    <location>
        <begin position="44"/>
        <end position="144"/>
    </location>
</feature>
<dbReference type="PROSITE" id="PS50206">
    <property type="entry name" value="RHODANESE_3"/>
    <property type="match status" value="1"/>
</dbReference>
<dbReference type="EMBL" id="NHZQ01000412">
    <property type="protein sequence ID" value="PSK37230.1"/>
    <property type="molecule type" value="Genomic_DNA"/>
</dbReference>
<dbReference type="InterPro" id="IPR036873">
    <property type="entry name" value="Rhodanese-like_dom_sf"/>
</dbReference>
<dbReference type="GO" id="GO:0004725">
    <property type="term" value="F:protein tyrosine phosphatase activity"/>
    <property type="evidence" value="ECO:0007669"/>
    <property type="project" value="TreeGrafter"/>
</dbReference>
<dbReference type="PANTHER" id="PTHR10828:SF50">
    <property type="entry name" value="REDUCTASE (ARC2), PUTATIVE (AFU_ORTHOLOGUE AFUA_6G13400)-RELATED"/>
    <property type="match status" value="1"/>
</dbReference>
<protein>
    <recommendedName>
        <fullName evidence="1">Rhodanese domain-containing protein</fullName>
    </recommendedName>
</protein>
<comment type="caution">
    <text evidence="2">The sequence shown here is derived from an EMBL/GenBank/DDBJ whole genome shotgun (WGS) entry which is preliminary data.</text>
</comment>
<gene>
    <name evidence="2" type="ORF">B9Z65_1972</name>
</gene>
<name>A0A2P7YMN6_9PEZI</name>
<dbReference type="GO" id="GO:0005634">
    <property type="term" value="C:nucleus"/>
    <property type="evidence" value="ECO:0007669"/>
    <property type="project" value="TreeGrafter"/>
</dbReference>
<reference evidence="2 3" key="1">
    <citation type="submission" date="2017-05" db="EMBL/GenBank/DDBJ databases">
        <title>Draft genome sequence of Elsinoe australis.</title>
        <authorList>
            <person name="Cheng Q."/>
        </authorList>
    </citation>
    <scope>NUCLEOTIDE SEQUENCE [LARGE SCALE GENOMIC DNA]</scope>
    <source>
        <strain evidence="2 3">NL1</strain>
    </source>
</reference>
<sequence>MAAQVPSSATVSEQPWYAAYPQAQSKPEPISRSEVLELLKQGKEREKLVLVDLRRTDYEGGTIEGSINLPAQSLYPTIPSLYAIFQAAGVHRVIWYCGSSRGRGNRAAAWFADYLEEHSDRTMQSLVLEGGIKSWVGEKGEYLQYVQGYDESRW</sequence>
<dbReference type="PANTHER" id="PTHR10828">
    <property type="entry name" value="M-PHASE INDUCER PHOSPHATASE DUAL SPECIFICITY PHOSPHATASE CDC25"/>
    <property type="match status" value="1"/>
</dbReference>
<dbReference type="OrthoDB" id="8300214at2759"/>
<dbReference type="AlphaFoldDB" id="A0A2P7YMN6"/>